<dbReference type="GO" id="GO:0042796">
    <property type="term" value="P:snRNA transcription by RNA polymerase III"/>
    <property type="evidence" value="ECO:0007669"/>
    <property type="project" value="TreeGrafter"/>
</dbReference>
<dbReference type="OrthoDB" id="20127at2759"/>
<dbReference type="PANTHER" id="PTHR15131:SF3">
    <property type="entry name" value="SNRNA-ACTIVATING PROTEIN COMPLEX SUBUNIT 1"/>
    <property type="match status" value="1"/>
</dbReference>
<dbReference type="GO" id="GO:0043565">
    <property type="term" value="F:sequence-specific DNA binding"/>
    <property type="evidence" value="ECO:0007669"/>
    <property type="project" value="TreeGrafter"/>
</dbReference>
<dbReference type="VEuPathDB" id="MicrosporidiaDB:DI09_22p180"/>
<proteinExistence type="predicted"/>
<dbReference type="Pfam" id="PF09808">
    <property type="entry name" value="SNAPC1"/>
    <property type="match status" value="1"/>
</dbReference>
<accession>A0A098VSD9</accession>
<reference evidence="1 2" key="1">
    <citation type="submission" date="2014-04" db="EMBL/GenBank/DDBJ databases">
        <title>A new species of microsporidia sheds light on the evolution of extreme parasitism.</title>
        <authorList>
            <person name="Haag K.L."/>
            <person name="James T.Y."/>
            <person name="Larsson R."/>
            <person name="Schaer T.M."/>
            <person name="Refardt D."/>
            <person name="Pombert J.-F."/>
            <person name="Ebert D."/>
        </authorList>
    </citation>
    <scope>NUCLEOTIDE SEQUENCE [LARGE SCALE GENOMIC DNA]</scope>
    <source>
        <strain evidence="1 2">UGP3</strain>
        <tissue evidence="1">Spores</tissue>
    </source>
</reference>
<dbReference type="InterPro" id="IPR019188">
    <property type="entry name" value="SNAPC1"/>
</dbReference>
<dbReference type="GO" id="GO:0019185">
    <property type="term" value="C:snRNA-activating protein complex"/>
    <property type="evidence" value="ECO:0007669"/>
    <property type="project" value="TreeGrafter"/>
</dbReference>
<dbReference type="EMBL" id="JMKJ01000144">
    <property type="protein sequence ID" value="KGG51993.1"/>
    <property type="molecule type" value="Genomic_DNA"/>
</dbReference>
<dbReference type="RefSeq" id="XP_013238420.1">
    <property type="nucleotide sequence ID" value="XM_013382966.1"/>
</dbReference>
<evidence type="ECO:0000313" key="2">
    <source>
        <dbReference type="Proteomes" id="UP000029725"/>
    </source>
</evidence>
<organism evidence="1 2">
    <name type="scientific">Mitosporidium daphniae</name>
    <dbReference type="NCBI Taxonomy" id="1485682"/>
    <lineage>
        <taxon>Eukaryota</taxon>
        <taxon>Fungi</taxon>
        <taxon>Fungi incertae sedis</taxon>
        <taxon>Microsporidia</taxon>
        <taxon>Mitosporidium</taxon>
    </lineage>
</organism>
<dbReference type="GeneID" id="25259119"/>
<dbReference type="PANTHER" id="PTHR15131">
    <property type="entry name" value="SMALL NUCLEAR RNA ACTIVATING COMPLEX, POLYPEPTIDE 1"/>
    <property type="match status" value="1"/>
</dbReference>
<protein>
    <submittedName>
        <fullName evidence="1">Uncharacterized protein</fullName>
    </submittedName>
</protein>
<dbReference type="AlphaFoldDB" id="A0A098VSD9"/>
<sequence length="265" mass="30102">MSISSPSTSHFEIGCTSACPSFFSFGGIVIDKKLIKQDIRSLFLLYISLNTTSLETFRDLWYERGFSLIHYICTQRDSKDLFLEYIYSVILSYFLVSPTSCGRAGVVYALYLLRESEPLKGSISQTHIPIPIINTVMYNELKESYQVFSTEGLIEPLLVLRYLFKNDAFGYIQNRSTLFDIEDSGSDLSQNLLSPTTLDDPRYFDDNLLVVETSDVEFFETSGAMYTLLKKELATLVPTGELPHELALFDSSLVCKLRLLKKSDQ</sequence>
<keyword evidence="2" id="KW-1185">Reference proteome</keyword>
<comment type="caution">
    <text evidence="1">The sequence shown here is derived from an EMBL/GenBank/DDBJ whole genome shotgun (WGS) entry which is preliminary data.</text>
</comment>
<dbReference type="Proteomes" id="UP000029725">
    <property type="component" value="Unassembled WGS sequence"/>
</dbReference>
<dbReference type="GO" id="GO:0042795">
    <property type="term" value="P:snRNA transcription by RNA polymerase II"/>
    <property type="evidence" value="ECO:0007669"/>
    <property type="project" value="TreeGrafter"/>
</dbReference>
<name>A0A098VSD9_9MICR</name>
<evidence type="ECO:0000313" key="1">
    <source>
        <dbReference type="EMBL" id="KGG51993.1"/>
    </source>
</evidence>
<dbReference type="HOGENOM" id="CLU_1050033_0_0_1"/>
<gene>
    <name evidence="1" type="ORF">DI09_22p180</name>
</gene>